<keyword evidence="2" id="KW-0645">Protease</keyword>
<feature type="coiled-coil region" evidence="7">
    <location>
        <begin position="175"/>
        <end position="202"/>
    </location>
</feature>
<organism evidence="11 12">
    <name type="scientific">Aquamicrobium aerolatum DSM 21857</name>
    <dbReference type="NCBI Taxonomy" id="1121003"/>
    <lineage>
        <taxon>Bacteria</taxon>
        <taxon>Pseudomonadati</taxon>
        <taxon>Pseudomonadota</taxon>
        <taxon>Alphaproteobacteria</taxon>
        <taxon>Hyphomicrobiales</taxon>
        <taxon>Phyllobacteriaceae</taxon>
        <taxon>Aerobium</taxon>
    </lineage>
</organism>
<evidence type="ECO:0000313" key="11">
    <source>
        <dbReference type="EMBL" id="SFI54072.1"/>
    </source>
</evidence>
<keyword evidence="7" id="KW-0175">Coiled coil</keyword>
<proteinExistence type="predicted"/>
<dbReference type="STRING" id="1121003.SAMN03080618_00750"/>
<dbReference type="Pfam" id="PF01551">
    <property type="entry name" value="Peptidase_M23"/>
    <property type="match status" value="1"/>
</dbReference>
<dbReference type="Gene3D" id="2.70.70.10">
    <property type="entry name" value="Glucose Permease (Domain IIA)"/>
    <property type="match status" value="1"/>
</dbReference>
<dbReference type="Proteomes" id="UP000242763">
    <property type="component" value="Unassembled WGS sequence"/>
</dbReference>
<dbReference type="InterPro" id="IPR016047">
    <property type="entry name" value="M23ase_b-sheet_dom"/>
</dbReference>
<keyword evidence="4 11" id="KW-0378">Hydrolase</keyword>
<evidence type="ECO:0000256" key="4">
    <source>
        <dbReference type="ARBA" id="ARBA00022801"/>
    </source>
</evidence>
<evidence type="ECO:0000256" key="1">
    <source>
        <dbReference type="ARBA" id="ARBA00001947"/>
    </source>
</evidence>
<evidence type="ECO:0000256" key="7">
    <source>
        <dbReference type="SAM" id="Coils"/>
    </source>
</evidence>
<dbReference type="RefSeq" id="WP_091518761.1">
    <property type="nucleotide sequence ID" value="NZ_FORF01000003.1"/>
</dbReference>
<reference evidence="12" key="1">
    <citation type="submission" date="2016-10" db="EMBL/GenBank/DDBJ databases">
        <authorList>
            <person name="Varghese N."/>
            <person name="Submissions S."/>
        </authorList>
    </citation>
    <scope>NUCLEOTIDE SEQUENCE [LARGE SCALE GENOMIC DNA]</scope>
    <source>
        <strain evidence="12">DSM 21857</strain>
    </source>
</reference>
<feature type="coiled-coil region" evidence="7">
    <location>
        <begin position="231"/>
        <end position="258"/>
    </location>
</feature>
<feature type="chain" id="PRO_5017242196" evidence="9">
    <location>
        <begin position="29"/>
        <end position="432"/>
    </location>
</feature>
<dbReference type="GO" id="GO:0004222">
    <property type="term" value="F:metalloendopeptidase activity"/>
    <property type="evidence" value="ECO:0007669"/>
    <property type="project" value="TreeGrafter"/>
</dbReference>
<dbReference type="InterPro" id="IPR011055">
    <property type="entry name" value="Dup_hybrid_motif"/>
</dbReference>
<dbReference type="PANTHER" id="PTHR21666:SF288">
    <property type="entry name" value="CELL DIVISION PROTEIN YTFB"/>
    <property type="match status" value="1"/>
</dbReference>
<keyword evidence="3" id="KW-0479">Metal-binding</keyword>
<keyword evidence="5" id="KW-0862">Zinc</keyword>
<dbReference type="PANTHER" id="PTHR21666">
    <property type="entry name" value="PEPTIDASE-RELATED"/>
    <property type="match status" value="1"/>
</dbReference>
<comment type="cofactor">
    <cofactor evidence="1">
        <name>Zn(2+)</name>
        <dbReference type="ChEBI" id="CHEBI:29105"/>
    </cofactor>
</comment>
<dbReference type="GO" id="GO:0006508">
    <property type="term" value="P:proteolysis"/>
    <property type="evidence" value="ECO:0007669"/>
    <property type="project" value="UniProtKB-KW"/>
</dbReference>
<feature type="domain" description="M23ase beta-sheet core" evidence="10">
    <location>
        <begin position="316"/>
        <end position="416"/>
    </location>
</feature>
<protein>
    <submittedName>
        <fullName evidence="11">Septal ring factor EnvC, activator of murein hydrolases AmiA and AmiB</fullName>
    </submittedName>
</protein>
<evidence type="ECO:0000256" key="8">
    <source>
        <dbReference type="SAM" id="MobiDB-lite"/>
    </source>
</evidence>
<keyword evidence="9" id="KW-0732">Signal</keyword>
<dbReference type="SUPFAM" id="SSF51261">
    <property type="entry name" value="Duplicated hybrid motif"/>
    <property type="match status" value="1"/>
</dbReference>
<dbReference type="InterPro" id="IPR050570">
    <property type="entry name" value="Cell_wall_metabolism_enzyme"/>
</dbReference>
<evidence type="ECO:0000256" key="5">
    <source>
        <dbReference type="ARBA" id="ARBA00022833"/>
    </source>
</evidence>
<evidence type="ECO:0000313" key="12">
    <source>
        <dbReference type="Proteomes" id="UP000242763"/>
    </source>
</evidence>
<dbReference type="GO" id="GO:0046872">
    <property type="term" value="F:metal ion binding"/>
    <property type="evidence" value="ECO:0007669"/>
    <property type="project" value="UniProtKB-KW"/>
</dbReference>
<dbReference type="EMBL" id="FORF01000003">
    <property type="protein sequence ID" value="SFI54072.1"/>
    <property type="molecule type" value="Genomic_DNA"/>
</dbReference>
<feature type="region of interest" description="Disordered" evidence="8">
    <location>
        <begin position="409"/>
        <end position="432"/>
    </location>
</feature>
<accession>A0A1I3J1C5</accession>
<evidence type="ECO:0000256" key="6">
    <source>
        <dbReference type="ARBA" id="ARBA00023049"/>
    </source>
</evidence>
<keyword evidence="6" id="KW-0482">Metalloprotease</keyword>
<feature type="signal peptide" evidence="9">
    <location>
        <begin position="1"/>
        <end position="28"/>
    </location>
</feature>
<dbReference type="AlphaFoldDB" id="A0A1I3J1C5"/>
<evidence type="ECO:0000256" key="2">
    <source>
        <dbReference type="ARBA" id="ARBA00022670"/>
    </source>
</evidence>
<gene>
    <name evidence="11" type="ORF">SAMN03080618_00750</name>
</gene>
<keyword evidence="12" id="KW-1185">Reference proteome</keyword>
<evidence type="ECO:0000256" key="3">
    <source>
        <dbReference type="ARBA" id="ARBA00022723"/>
    </source>
</evidence>
<dbReference type="CDD" id="cd12797">
    <property type="entry name" value="M23_peptidase"/>
    <property type="match status" value="1"/>
</dbReference>
<sequence length="432" mass="46515">MTGRIARSFLTTVTAGLLLGAAAAGVWAQDLPALEAQRDEQQGKFGRITEELTLSKERAQEIASEIETIRKDHASLSAALVQAAKTERKLAEEVSEIANRLDLLAMQEKDLRDSLNERRGVLAEVLGALQRMGLNPPPAILVSPEDALSSVRSSILLGAVVPELRAETTILIGDLQELARLMATIENQRERLTQTVSAQMEEQERLSILVDEKQRLQAATETKLLQEEARAFELSQQAATLRELIDALEGEIEMAARQPAEPDLPTEPGRVTPSQQFRLPGALPLQALLGKLELPVTGELQLRFGQSDTHGGTMQGDMVATHSTAIVTAPVSASVLYAGPFRSYGQLLILNAGGGYHIVLAGMARISVSPGQSVLAGEPVGLMGEARVASAVAFAQENTGPELYVEFRKDGKPVDPAPWWAERSSGRTANDT</sequence>
<dbReference type="OrthoDB" id="9809144at2"/>
<evidence type="ECO:0000256" key="9">
    <source>
        <dbReference type="SAM" id="SignalP"/>
    </source>
</evidence>
<name>A0A1I3J1C5_9HYPH</name>
<evidence type="ECO:0000259" key="10">
    <source>
        <dbReference type="Pfam" id="PF01551"/>
    </source>
</evidence>